<keyword evidence="5 7" id="KW-0430">Lectin</keyword>
<dbReference type="PANTHER" id="PTHR14592">
    <property type="entry name" value="UNCHARACTERIZED FAM3"/>
    <property type="match status" value="1"/>
</dbReference>
<keyword evidence="3" id="KW-0964">Secreted</keyword>
<evidence type="ECO:0000259" key="8">
    <source>
        <dbReference type="Pfam" id="PF15711"/>
    </source>
</evidence>
<dbReference type="GO" id="GO:0030246">
    <property type="term" value="F:carbohydrate binding"/>
    <property type="evidence" value="ECO:0007669"/>
    <property type="project" value="UniProtKB-UniRule"/>
</dbReference>
<evidence type="ECO:0000256" key="1">
    <source>
        <dbReference type="ARBA" id="ARBA00004613"/>
    </source>
</evidence>
<dbReference type="InterPro" id="IPR039220">
    <property type="entry name" value="FAM3"/>
</dbReference>
<evidence type="ECO:0000256" key="2">
    <source>
        <dbReference type="ARBA" id="ARBA00010905"/>
    </source>
</evidence>
<dbReference type="EMBL" id="CADEAL010000182">
    <property type="protein sequence ID" value="CAB1415969.1"/>
    <property type="molecule type" value="Genomic_DNA"/>
</dbReference>
<reference evidence="9" key="1">
    <citation type="submission" date="2020-03" db="EMBL/GenBank/DDBJ databases">
        <authorList>
            <person name="Weist P."/>
        </authorList>
    </citation>
    <scope>NUCLEOTIDE SEQUENCE</scope>
</reference>
<keyword evidence="4" id="KW-0732">Signal</keyword>
<keyword evidence="6" id="KW-1015">Disulfide bond</keyword>
<dbReference type="GO" id="GO:0005576">
    <property type="term" value="C:extracellular region"/>
    <property type="evidence" value="ECO:0007669"/>
    <property type="project" value="UniProtKB-SubCell"/>
</dbReference>
<sequence>MFTVRVGKTKMARRSKTRALLLLLLAVVILITVVLQRYSDTVTEEFQQVLFKSFDKSRPSSAAVSCPMPRTCPEKHFSFYIQSGAASAVPPKICFQAQMVLGTAMKNAGLGINIVIINGKTGEVIKTGNFDMYGGDVKDLIEFLNSIETGTIVLMATFDESASKLNDEGRKLITELGSSMIQSLAFRDNWVFAGGKGADVTSHLEKFKKSDSAVNMYEGWPELIVLEGCIPMVPLLKETK</sequence>
<dbReference type="Proteomes" id="UP001153269">
    <property type="component" value="Unassembled WGS sequence"/>
</dbReference>
<comment type="caution">
    <text evidence="9">The sequence shown here is derived from an EMBL/GenBank/DDBJ whole genome shotgun (WGS) entry which is preliminary data.</text>
</comment>
<keyword evidence="10" id="KW-1185">Reference proteome</keyword>
<name>A0A9N7Y986_PLEPL</name>
<dbReference type="InterPro" id="IPR039475">
    <property type="entry name" value="ILEI_FAM3C"/>
</dbReference>
<gene>
    <name evidence="9" type="ORF">PLEPLA_LOCUS3688</name>
</gene>
<comment type="similarity">
    <text evidence="2">Belongs to the FAM3 family.</text>
</comment>
<protein>
    <recommendedName>
        <fullName evidence="8">ILEI/PANDER domain-containing protein</fullName>
    </recommendedName>
</protein>
<evidence type="ECO:0000256" key="3">
    <source>
        <dbReference type="ARBA" id="ARBA00022525"/>
    </source>
</evidence>
<dbReference type="PROSITE" id="PS52031">
    <property type="entry name" value="GG_LECTIN"/>
    <property type="match status" value="1"/>
</dbReference>
<accession>A0A9N7Y986</accession>
<dbReference type="Pfam" id="PF15711">
    <property type="entry name" value="ILEI"/>
    <property type="match status" value="1"/>
</dbReference>
<evidence type="ECO:0000256" key="6">
    <source>
        <dbReference type="ARBA" id="ARBA00023157"/>
    </source>
</evidence>
<feature type="domain" description="ILEI/PANDER" evidence="8">
    <location>
        <begin position="111"/>
        <end position="198"/>
    </location>
</feature>
<evidence type="ECO:0000256" key="5">
    <source>
        <dbReference type="ARBA" id="ARBA00022734"/>
    </source>
</evidence>
<comment type="subcellular location">
    <subcellularLocation>
        <location evidence="1">Secreted</location>
    </subcellularLocation>
</comment>
<proteinExistence type="inferred from homology"/>
<evidence type="ECO:0000256" key="7">
    <source>
        <dbReference type="PROSITE-ProRule" id="PRU01375"/>
    </source>
</evidence>
<dbReference type="CDD" id="cd13940">
    <property type="entry name" value="ILEI_FAM3C"/>
    <property type="match status" value="1"/>
</dbReference>
<evidence type="ECO:0000313" key="10">
    <source>
        <dbReference type="Proteomes" id="UP001153269"/>
    </source>
</evidence>
<dbReference type="AlphaFoldDB" id="A0A9N7Y986"/>
<evidence type="ECO:0000313" key="9">
    <source>
        <dbReference type="EMBL" id="CAB1415969.1"/>
    </source>
</evidence>
<dbReference type="InterPro" id="IPR039477">
    <property type="entry name" value="ILEI/PANDER_dom"/>
</dbReference>
<organism evidence="9 10">
    <name type="scientific">Pleuronectes platessa</name>
    <name type="common">European plaice</name>
    <dbReference type="NCBI Taxonomy" id="8262"/>
    <lineage>
        <taxon>Eukaryota</taxon>
        <taxon>Metazoa</taxon>
        <taxon>Chordata</taxon>
        <taxon>Craniata</taxon>
        <taxon>Vertebrata</taxon>
        <taxon>Euteleostomi</taxon>
        <taxon>Actinopterygii</taxon>
        <taxon>Neopterygii</taxon>
        <taxon>Teleostei</taxon>
        <taxon>Neoteleostei</taxon>
        <taxon>Acanthomorphata</taxon>
        <taxon>Carangaria</taxon>
        <taxon>Pleuronectiformes</taxon>
        <taxon>Pleuronectoidei</taxon>
        <taxon>Pleuronectidae</taxon>
        <taxon>Pleuronectes</taxon>
    </lineage>
</organism>
<evidence type="ECO:0000256" key="4">
    <source>
        <dbReference type="ARBA" id="ARBA00022729"/>
    </source>
</evidence>